<protein>
    <recommendedName>
        <fullName evidence="3">Carboxypeptidase regulatory-like domain-containing protein</fullName>
    </recommendedName>
</protein>
<dbReference type="Proteomes" id="UP000316426">
    <property type="component" value="Chromosome"/>
</dbReference>
<evidence type="ECO:0000313" key="1">
    <source>
        <dbReference type="EMBL" id="QDV72512.1"/>
    </source>
</evidence>
<name>A0A518K3Y7_9BACT</name>
<evidence type="ECO:0008006" key="3">
    <source>
        <dbReference type="Google" id="ProtNLM"/>
    </source>
</evidence>
<gene>
    <name evidence="1" type="ORF">Spa11_06900</name>
</gene>
<reference evidence="1 2" key="1">
    <citation type="submission" date="2019-02" db="EMBL/GenBank/DDBJ databases">
        <title>Deep-cultivation of Planctomycetes and their phenomic and genomic characterization uncovers novel biology.</title>
        <authorList>
            <person name="Wiegand S."/>
            <person name="Jogler M."/>
            <person name="Boedeker C."/>
            <person name="Pinto D."/>
            <person name="Vollmers J."/>
            <person name="Rivas-Marin E."/>
            <person name="Kohn T."/>
            <person name="Peeters S.H."/>
            <person name="Heuer A."/>
            <person name="Rast P."/>
            <person name="Oberbeckmann S."/>
            <person name="Bunk B."/>
            <person name="Jeske O."/>
            <person name="Meyerdierks A."/>
            <person name="Storesund J.E."/>
            <person name="Kallscheuer N."/>
            <person name="Luecker S."/>
            <person name="Lage O.M."/>
            <person name="Pohl T."/>
            <person name="Merkel B.J."/>
            <person name="Hornburger P."/>
            <person name="Mueller R.-W."/>
            <person name="Bruemmer F."/>
            <person name="Labrenz M."/>
            <person name="Spormann A.M."/>
            <person name="Op den Camp H."/>
            <person name="Overmann J."/>
            <person name="Amann R."/>
            <person name="Jetten M.S.M."/>
            <person name="Mascher T."/>
            <person name="Medema M.H."/>
            <person name="Devos D.P."/>
            <person name="Kaster A.-K."/>
            <person name="Ovreas L."/>
            <person name="Rohde M."/>
            <person name="Galperin M.Y."/>
            <person name="Jogler C."/>
        </authorList>
    </citation>
    <scope>NUCLEOTIDE SEQUENCE [LARGE SCALE GENOMIC DNA]</scope>
    <source>
        <strain evidence="1 2">Spa11</strain>
    </source>
</reference>
<keyword evidence="2" id="KW-1185">Reference proteome</keyword>
<dbReference type="AlphaFoldDB" id="A0A518K3Y7"/>
<evidence type="ECO:0000313" key="2">
    <source>
        <dbReference type="Proteomes" id="UP000316426"/>
    </source>
</evidence>
<dbReference type="EMBL" id="CP036349">
    <property type="protein sequence ID" value="QDV72512.1"/>
    <property type="molecule type" value="Genomic_DNA"/>
</dbReference>
<sequence length="154" mass="16818" precursor="true">MRIGKRQKRRIESMQKTIVAALAVLASACFTGCGDGRPTRVPVAGRVVIDGEPVRFGMIKLSNPDTRAASGRLDGEGRFQLTCFEKHDGVIPGTHRVEVAATEGIDDRTVRWHAPKKYADQSTSGIEVTIDEPTDDLVIELTWSGGKGPFVERQ</sequence>
<organism evidence="1 2">
    <name type="scientific">Botrimarina mediterranea</name>
    <dbReference type="NCBI Taxonomy" id="2528022"/>
    <lineage>
        <taxon>Bacteria</taxon>
        <taxon>Pseudomonadati</taxon>
        <taxon>Planctomycetota</taxon>
        <taxon>Planctomycetia</taxon>
        <taxon>Pirellulales</taxon>
        <taxon>Lacipirellulaceae</taxon>
        <taxon>Botrimarina</taxon>
    </lineage>
</organism>
<dbReference type="KEGG" id="bmei:Spa11_06900"/>
<accession>A0A518K3Y7</accession>
<dbReference type="PROSITE" id="PS51257">
    <property type="entry name" value="PROKAR_LIPOPROTEIN"/>
    <property type="match status" value="1"/>
</dbReference>
<proteinExistence type="predicted"/>